<evidence type="ECO:0000256" key="4">
    <source>
        <dbReference type="RuleBase" id="RU367091"/>
    </source>
</evidence>
<evidence type="ECO:0000256" key="1">
    <source>
        <dbReference type="ARBA" id="ARBA00010361"/>
    </source>
</evidence>
<dbReference type="PANTHER" id="PTHR12760">
    <property type="entry name" value="TETRATRICOPEPTIDE REPEAT PROTEIN"/>
    <property type="match status" value="1"/>
</dbReference>
<dbReference type="Pfam" id="PF13181">
    <property type="entry name" value="TPR_8"/>
    <property type="match status" value="1"/>
</dbReference>
<accession>A0ABN7AJZ6</accession>
<comment type="function">
    <text evidence="4">Part of the endoplasmic reticulum membrane protein complex (EMC) that enables the energy-independent insertion into endoplasmic reticulum membranes of newly synthesized membrane proteins.</text>
</comment>
<keyword evidence="2" id="KW-0677">Repeat</keyword>
<keyword evidence="7" id="KW-1185">Reference proteome</keyword>
<gene>
    <name evidence="6" type="ORF">NTJ_05387</name>
</gene>
<comment type="subunit">
    <text evidence="4">Component of the ER membrane protein complex (EMC).</text>
</comment>
<dbReference type="SUPFAM" id="SSF48452">
    <property type="entry name" value="TPR-like"/>
    <property type="match status" value="1"/>
</dbReference>
<proteinExistence type="inferred from homology"/>
<keyword evidence="4" id="KW-0256">Endoplasmic reticulum</keyword>
<dbReference type="InterPro" id="IPR055217">
    <property type="entry name" value="TPR_EMC2"/>
</dbReference>
<keyword evidence="3" id="KW-0802">TPR repeat</keyword>
<dbReference type="InterPro" id="IPR019734">
    <property type="entry name" value="TPR_rpt"/>
</dbReference>
<dbReference type="InterPro" id="IPR039856">
    <property type="entry name" value="EMC2-like"/>
</dbReference>
<dbReference type="Proteomes" id="UP001307889">
    <property type="component" value="Chromosome 3"/>
</dbReference>
<protein>
    <recommendedName>
        <fullName evidence="4">ER membrane protein complex subunit 2</fullName>
    </recommendedName>
</protein>
<dbReference type="Gene3D" id="1.25.40.10">
    <property type="entry name" value="Tetratricopeptide repeat domain"/>
    <property type="match status" value="1"/>
</dbReference>
<evidence type="ECO:0000313" key="6">
    <source>
        <dbReference type="EMBL" id="BES92577.1"/>
    </source>
</evidence>
<evidence type="ECO:0000259" key="5">
    <source>
        <dbReference type="Pfam" id="PF22890"/>
    </source>
</evidence>
<dbReference type="EMBL" id="AP028911">
    <property type="protein sequence ID" value="BES92577.1"/>
    <property type="molecule type" value="Genomic_DNA"/>
</dbReference>
<evidence type="ECO:0000256" key="2">
    <source>
        <dbReference type="ARBA" id="ARBA00022737"/>
    </source>
</evidence>
<reference evidence="6 7" key="1">
    <citation type="submission" date="2023-09" db="EMBL/GenBank/DDBJ databases">
        <title>Nesidiocoris tenuis whole genome shotgun sequence.</title>
        <authorList>
            <person name="Shibata T."/>
            <person name="Shimoda M."/>
            <person name="Kobayashi T."/>
            <person name="Uehara T."/>
        </authorList>
    </citation>
    <scope>NUCLEOTIDE SEQUENCE [LARGE SCALE GENOMIC DNA]</scope>
    <source>
        <strain evidence="6 7">Japan</strain>
    </source>
</reference>
<feature type="domain" description="EMC2 TPR-like" evidence="5">
    <location>
        <begin position="83"/>
        <end position="190"/>
    </location>
</feature>
<dbReference type="Pfam" id="PF22890">
    <property type="entry name" value="TPR_EMC2"/>
    <property type="match status" value="1"/>
</dbReference>
<comment type="subcellular location">
    <subcellularLocation>
        <location evidence="4">Endoplasmic reticulum membrane</location>
        <topology evidence="4">Peripheral membrane protein</topology>
        <orientation evidence="4">Cytoplasmic side</orientation>
    </subcellularLocation>
</comment>
<keyword evidence="4" id="KW-0472">Membrane</keyword>
<evidence type="ECO:0000313" key="7">
    <source>
        <dbReference type="Proteomes" id="UP001307889"/>
    </source>
</evidence>
<comment type="similarity">
    <text evidence="1 4">Belongs to the EMC2 family.</text>
</comment>
<sequence>MHWTEARDLVRKWREDNVRKSSELIEIWENSLKDKVHKLGDEQYQVLEQVCVGALDCHRIDVAEYCLKKLMAQFKDSSRILLLNAMELEAIEMYDDAIELLDALIKRDATNPAPRKRKIAILRSQGKTVEAIKELTVYLKRFAIDQEAWQELSDLYLSEQEYGKASFCMEELILHNPHNHLFHERLAEIKYTQGGFDNLEQARAYYCQALKLNRNNMRALFGLYLTAYSIATSQKCVSAKKKEAHNLMSFAMKRISQR</sequence>
<name>A0ABN7AJZ6_9HEMI</name>
<dbReference type="InterPro" id="IPR011990">
    <property type="entry name" value="TPR-like_helical_dom_sf"/>
</dbReference>
<organism evidence="6 7">
    <name type="scientific">Nesidiocoris tenuis</name>
    <dbReference type="NCBI Taxonomy" id="355587"/>
    <lineage>
        <taxon>Eukaryota</taxon>
        <taxon>Metazoa</taxon>
        <taxon>Ecdysozoa</taxon>
        <taxon>Arthropoda</taxon>
        <taxon>Hexapoda</taxon>
        <taxon>Insecta</taxon>
        <taxon>Pterygota</taxon>
        <taxon>Neoptera</taxon>
        <taxon>Paraneoptera</taxon>
        <taxon>Hemiptera</taxon>
        <taxon>Heteroptera</taxon>
        <taxon>Panheteroptera</taxon>
        <taxon>Cimicomorpha</taxon>
        <taxon>Miridae</taxon>
        <taxon>Dicyphina</taxon>
        <taxon>Nesidiocoris</taxon>
    </lineage>
</organism>
<evidence type="ECO:0000256" key="3">
    <source>
        <dbReference type="ARBA" id="ARBA00022803"/>
    </source>
</evidence>